<feature type="compositionally biased region" description="Low complexity" evidence="1">
    <location>
        <begin position="121"/>
        <end position="152"/>
    </location>
</feature>
<keyword evidence="2" id="KW-1133">Transmembrane helix</keyword>
<feature type="compositionally biased region" description="Polar residues" evidence="1">
    <location>
        <begin position="507"/>
        <end position="522"/>
    </location>
</feature>
<feature type="region of interest" description="Disordered" evidence="1">
    <location>
        <begin position="496"/>
        <end position="600"/>
    </location>
</feature>
<feature type="compositionally biased region" description="Low complexity" evidence="1">
    <location>
        <begin position="29"/>
        <end position="43"/>
    </location>
</feature>
<feature type="compositionally biased region" description="Basic residues" evidence="1">
    <location>
        <begin position="221"/>
        <end position="232"/>
    </location>
</feature>
<dbReference type="InterPro" id="IPR051057">
    <property type="entry name" value="PI-PLC_domain"/>
</dbReference>
<dbReference type="PROSITE" id="PS50007">
    <property type="entry name" value="PIPLC_X_DOMAIN"/>
    <property type="match status" value="1"/>
</dbReference>
<dbReference type="SUPFAM" id="SSF51695">
    <property type="entry name" value="PLC-like phosphodiesterases"/>
    <property type="match status" value="2"/>
</dbReference>
<reference evidence="3" key="2">
    <citation type="submission" date="2013-10" db="EMBL/GenBank/DDBJ databases">
        <authorList>
            <person name="Aslett M."/>
        </authorList>
    </citation>
    <scope>NUCLEOTIDE SEQUENCE [LARGE SCALE GENOMIC DNA]</scope>
    <source>
        <strain evidence="3">Houghton</strain>
    </source>
</reference>
<dbReference type="GeneID" id="25252341"/>
<name>U6KSL0_EIMTE</name>
<dbReference type="PANTHER" id="PTHR13593">
    <property type="match status" value="1"/>
</dbReference>
<evidence type="ECO:0000313" key="3">
    <source>
        <dbReference type="EMBL" id="CDJ39374.1"/>
    </source>
</evidence>
<feature type="compositionally biased region" description="Basic and acidic residues" evidence="1">
    <location>
        <begin position="342"/>
        <end position="351"/>
    </location>
</feature>
<feature type="compositionally biased region" description="Basic and acidic residues" evidence="1">
    <location>
        <begin position="531"/>
        <end position="553"/>
    </location>
</feature>
<evidence type="ECO:0000313" key="4">
    <source>
        <dbReference type="Proteomes" id="UP000030747"/>
    </source>
</evidence>
<dbReference type="Gene3D" id="3.20.20.190">
    <property type="entry name" value="Phosphatidylinositol (PI) phosphodiesterase"/>
    <property type="match status" value="1"/>
</dbReference>
<dbReference type="InterPro" id="IPR017946">
    <property type="entry name" value="PLC-like_Pdiesterase_TIM-brl"/>
</dbReference>
<dbReference type="EMBL" id="HG674344">
    <property type="protein sequence ID" value="CDJ39374.1"/>
    <property type="molecule type" value="Genomic_DNA"/>
</dbReference>
<reference evidence="3" key="1">
    <citation type="submission" date="2013-10" db="EMBL/GenBank/DDBJ databases">
        <title>Genomic analysis of the causative agents of coccidiosis in chickens.</title>
        <authorList>
            <person name="Reid A.J."/>
            <person name="Blake D."/>
            <person name="Billington K."/>
            <person name="Browne H."/>
            <person name="Dunn M."/>
            <person name="Hung S."/>
            <person name="Kawahara F."/>
            <person name="Miranda-Saavedra D."/>
            <person name="Mourier T."/>
            <person name="Nagra H."/>
            <person name="Otto T.D."/>
            <person name="Rawlings N."/>
            <person name="Sanchez A."/>
            <person name="Sanders M."/>
            <person name="Subramaniam C."/>
            <person name="Tay Y."/>
            <person name="Dear P."/>
            <person name="Doerig C."/>
            <person name="Gruber A."/>
            <person name="Parkinson J."/>
            <person name="Shirley M."/>
            <person name="Wan K.L."/>
            <person name="Berriman M."/>
            <person name="Tomley F."/>
            <person name="Pain A."/>
        </authorList>
    </citation>
    <scope>NUCLEOTIDE SEQUENCE [LARGE SCALE GENOMIC DNA]</scope>
    <source>
        <strain evidence="3">Houghton</strain>
    </source>
</reference>
<feature type="compositionally biased region" description="Basic and acidic residues" evidence="1">
    <location>
        <begin position="1"/>
        <end position="13"/>
    </location>
</feature>
<gene>
    <name evidence="3" type="ORF">ETH_00015935</name>
</gene>
<dbReference type="RefSeq" id="XP_013230129.1">
    <property type="nucleotide sequence ID" value="XM_013374675.1"/>
</dbReference>
<dbReference type="GO" id="GO:0008081">
    <property type="term" value="F:phosphoric diester hydrolase activity"/>
    <property type="evidence" value="ECO:0007669"/>
    <property type="project" value="InterPro"/>
</dbReference>
<feature type="compositionally biased region" description="Low complexity" evidence="1">
    <location>
        <begin position="320"/>
        <end position="335"/>
    </location>
</feature>
<accession>U6KSL0</accession>
<organism evidence="3 4">
    <name type="scientific">Eimeria tenella</name>
    <name type="common">Coccidian parasite</name>
    <dbReference type="NCBI Taxonomy" id="5802"/>
    <lineage>
        <taxon>Eukaryota</taxon>
        <taxon>Sar</taxon>
        <taxon>Alveolata</taxon>
        <taxon>Apicomplexa</taxon>
        <taxon>Conoidasida</taxon>
        <taxon>Coccidia</taxon>
        <taxon>Eucoccidiorida</taxon>
        <taxon>Eimeriorina</taxon>
        <taxon>Eimeriidae</taxon>
        <taxon>Eimeria</taxon>
    </lineage>
</organism>
<feature type="compositionally biased region" description="Low complexity" evidence="1">
    <location>
        <begin position="81"/>
        <end position="93"/>
    </location>
</feature>
<feature type="compositionally biased region" description="Basic and acidic residues" evidence="1">
    <location>
        <begin position="97"/>
        <end position="113"/>
    </location>
</feature>
<feature type="region of interest" description="Disordered" evidence="1">
    <location>
        <begin position="277"/>
        <end position="359"/>
    </location>
</feature>
<proteinExistence type="predicted"/>
<keyword evidence="2" id="KW-0812">Transmembrane</keyword>
<dbReference type="VEuPathDB" id="ToxoDB:ETH2_0643300"/>
<keyword evidence="2" id="KW-0472">Membrane</keyword>
<dbReference type="Proteomes" id="UP000030747">
    <property type="component" value="Unassembled WGS sequence"/>
</dbReference>
<feature type="region of interest" description="Disordered" evidence="1">
    <location>
        <begin position="73"/>
        <end position="152"/>
    </location>
</feature>
<dbReference type="OrthoDB" id="354968at2759"/>
<dbReference type="AlphaFoldDB" id="U6KSL0"/>
<feature type="region of interest" description="Disordered" evidence="1">
    <location>
        <begin position="186"/>
        <end position="252"/>
    </location>
</feature>
<dbReference type="PANTHER" id="PTHR13593:SF113">
    <property type="entry name" value="SI:DKEY-266F7.9"/>
    <property type="match status" value="1"/>
</dbReference>
<feature type="region of interest" description="Disordered" evidence="1">
    <location>
        <begin position="1"/>
        <end position="61"/>
    </location>
</feature>
<evidence type="ECO:0000256" key="2">
    <source>
        <dbReference type="SAM" id="Phobius"/>
    </source>
</evidence>
<protein>
    <submittedName>
        <fullName evidence="3">Uncharacterized protein</fullName>
    </submittedName>
</protein>
<feature type="region of interest" description="Disordered" evidence="1">
    <location>
        <begin position="788"/>
        <end position="815"/>
    </location>
</feature>
<dbReference type="VEuPathDB" id="ToxoDB:ETH_00015935"/>
<sequence length="1143" mass="121489">MESPQGDEHDFKKAGILSTGACRPSETEGGLAAATACSSAGAAGAAGEGNVGNSGMCGSWGVVTADDAISTSTALVERPDASSAGPSGVTSSSDGDEDKRTHATRAGSERRATEGVCRGMSAPESTATATETAEDAPAAATDEPAPADEAAATADVSLWSFWPSDWQVLPLNRLATLIIETLVSGGTSLQRDSSKHSSRTSSSRGRSSYNSRDSSLEHWRDRRSRNSRLRHKEQRDAGEVSSSEGTVESPCSCCSSSGCTSSDSGGDKSLLVGGASSRRLQSSKAHRQRSRFSHQRLLRRSSRRRTPHGASTTDPATGNSRSSSSSSRCFSRDSSGCQDIKNASEENKDSGGEEETDSLRPSLQNWMGTLGLQNVPLEKVIIPATHNSASWRVARLNEQQAYYSRLVQVWVSCQQLSIYEQLRRGIRWLDLRCCKSLESVTLAPRLRPRRRHRNAAAASLGRRLSLRFAAAAAPGTSSSSNISKCKSSSPWAAAEMSAAGITEEPTRTTAASLCSMSPTSRASKGHGHQHAHIDDYHPHHQHELQHQLKKTEEYEVAGASHQEQQEHEHQDMPVSAAEEGKSTSSHCHHHHSKRVLSGQQGVASAAAAAAAHRDLALATGARRVTVAREMEQAGVPLHQSIPFCAHGGVLTVPLMRVFEEVHAFLVAHPTEVVFLSCVPDEGVVGETFCRLKEISATEVLFCVAASLGDFLGPGLEEGVTLADLVQRGQRLIVLWAHQEKCLPEAPNFPCKKGPLCSCRSVSGGQHCYASLVSDWVDKVAPIFSAANRSGGPAVSNQERATETTEDASASGPPAVAATDSATCVAASARCGRNNPAERGTATSVATAAAAAAAAASGATASAAAAAAAAEAFAVTASAAANTAVTAEGVDTQRRTRITSFVSSPFQAGGSRVFKSFYRTSTLHPEELIKNLLRWASEEQRSMAVQKRQAAALKPVANSKPQHNPITFRMLCGEFVAGFVAATAPAVAVVAAIVVILRESVIGSCIPRTTTVVPPSCPFDALWFHTGEVTAPRRFAELPFIKYWLGQGVAVWKDKPVGIKTAAKAANKMILRELLKPLLQQVQDWAGSSPSSSSSRSGNDAERRQNPLEYINAFSHDFADRRIVTLLLRINCAMHCIHEEPRTL</sequence>
<feature type="compositionally biased region" description="Basic residues" evidence="1">
    <location>
        <begin position="284"/>
        <end position="307"/>
    </location>
</feature>
<feature type="compositionally biased region" description="Low complexity" evidence="1">
    <location>
        <begin position="239"/>
        <end position="250"/>
    </location>
</feature>
<feature type="transmembrane region" description="Helical" evidence="2">
    <location>
        <begin position="974"/>
        <end position="996"/>
    </location>
</feature>
<keyword evidence="4" id="KW-1185">Reference proteome</keyword>
<evidence type="ECO:0000256" key="1">
    <source>
        <dbReference type="SAM" id="MobiDB-lite"/>
    </source>
</evidence>
<dbReference type="GO" id="GO:0006629">
    <property type="term" value="P:lipid metabolic process"/>
    <property type="evidence" value="ECO:0007669"/>
    <property type="project" value="InterPro"/>
</dbReference>
<feature type="compositionally biased region" description="Polar residues" evidence="1">
    <location>
        <begin position="309"/>
        <end position="319"/>
    </location>
</feature>
<feature type="compositionally biased region" description="Low complexity" evidence="1">
    <location>
        <begin position="199"/>
        <end position="213"/>
    </location>
</feature>